<feature type="transmembrane region" description="Helical" evidence="1">
    <location>
        <begin position="176"/>
        <end position="198"/>
    </location>
</feature>
<keyword evidence="1" id="KW-0812">Transmembrane</keyword>
<gene>
    <name evidence="2" type="ORF">L6773_19380</name>
</gene>
<reference evidence="2" key="2">
    <citation type="submission" date="2024-05" db="EMBL/GenBank/DDBJ databases">
        <title>Rhodohalobacter halophilus gen. nov., sp. nov., a moderately halophilic member of the family Balneolaceae.</title>
        <authorList>
            <person name="Xia J."/>
        </authorList>
    </citation>
    <scope>NUCLEOTIDE SEQUENCE</scope>
    <source>
        <strain evidence="2">WB101</strain>
    </source>
</reference>
<feature type="transmembrane region" description="Helical" evidence="1">
    <location>
        <begin position="272"/>
        <end position="292"/>
    </location>
</feature>
<evidence type="ECO:0000313" key="2">
    <source>
        <dbReference type="EMBL" id="MCG2590745.1"/>
    </source>
</evidence>
<protein>
    <submittedName>
        <fullName evidence="2">Uncharacterized protein</fullName>
    </submittedName>
</protein>
<feature type="transmembrane region" description="Helical" evidence="1">
    <location>
        <begin position="31"/>
        <end position="55"/>
    </location>
</feature>
<organism evidence="2 3">
    <name type="scientific">Rhodohalobacter sulfatireducens</name>
    <dbReference type="NCBI Taxonomy" id="2911366"/>
    <lineage>
        <taxon>Bacteria</taxon>
        <taxon>Pseudomonadati</taxon>
        <taxon>Balneolota</taxon>
        <taxon>Balneolia</taxon>
        <taxon>Balneolales</taxon>
        <taxon>Balneolaceae</taxon>
        <taxon>Rhodohalobacter</taxon>
    </lineage>
</organism>
<feature type="transmembrane region" description="Helical" evidence="1">
    <location>
        <begin position="67"/>
        <end position="89"/>
    </location>
</feature>
<dbReference type="EMBL" id="JAKLWS010000042">
    <property type="protein sequence ID" value="MCG2590745.1"/>
    <property type="molecule type" value="Genomic_DNA"/>
</dbReference>
<name>A0ABS9KIS6_9BACT</name>
<feature type="transmembrane region" description="Helical" evidence="1">
    <location>
        <begin position="247"/>
        <end position="266"/>
    </location>
</feature>
<proteinExistence type="predicted"/>
<evidence type="ECO:0000256" key="1">
    <source>
        <dbReference type="SAM" id="Phobius"/>
    </source>
</evidence>
<keyword evidence="1" id="KW-0472">Membrane</keyword>
<dbReference type="RefSeq" id="WP_237856210.1">
    <property type="nucleotide sequence ID" value="NZ_JAKLWS010000042.1"/>
</dbReference>
<sequence length="308" mass="35295">MKISTWKSRAVRSFNTLFNPGIKEKIELSTLYIASLGFIVHLCIVFLYLSGLITVHSQVESLISSPIAAIYTPFSFILIYEVYLLIYYLPRSFSISIAKQYEIISLILIRRIFKDISVLDFGEVELLTSENLNLLYDIVGFLILFFLIYLFRYILVNRKSRAVTRDIKGFILYKKVLCVILAPILIILSVYSFTNWVIELNQLNLGVISSIQDFNSIFYNEFFAALIIVDVLILVASFRYTDRYSLLIRNTGFVITTVLIRISFSAEGIANVVLLVTGVAFGVIVLYLFSLYDSIDRGEHTKESYAYL</sequence>
<evidence type="ECO:0000313" key="3">
    <source>
        <dbReference type="Proteomes" id="UP001165366"/>
    </source>
</evidence>
<feature type="transmembrane region" description="Helical" evidence="1">
    <location>
        <begin position="134"/>
        <end position="155"/>
    </location>
</feature>
<keyword evidence="3" id="KW-1185">Reference proteome</keyword>
<reference evidence="2" key="1">
    <citation type="submission" date="2022-01" db="EMBL/GenBank/DDBJ databases">
        <authorList>
            <person name="Wang Y."/>
        </authorList>
    </citation>
    <scope>NUCLEOTIDE SEQUENCE</scope>
    <source>
        <strain evidence="2">WB101</strain>
    </source>
</reference>
<feature type="transmembrane region" description="Helical" evidence="1">
    <location>
        <begin position="218"/>
        <end position="240"/>
    </location>
</feature>
<dbReference type="Proteomes" id="UP001165366">
    <property type="component" value="Unassembled WGS sequence"/>
</dbReference>
<comment type="caution">
    <text evidence="2">The sequence shown here is derived from an EMBL/GenBank/DDBJ whole genome shotgun (WGS) entry which is preliminary data.</text>
</comment>
<keyword evidence="1" id="KW-1133">Transmembrane helix</keyword>
<accession>A0ABS9KIS6</accession>